<feature type="domain" description="CAAX prenyl protease 2/Lysostaphin resistance protein A-like" evidence="2">
    <location>
        <begin position="127"/>
        <end position="220"/>
    </location>
</feature>
<evidence type="ECO:0000259" key="2">
    <source>
        <dbReference type="Pfam" id="PF02517"/>
    </source>
</evidence>
<gene>
    <name evidence="3" type="ORF">CPARK_000004700</name>
</gene>
<dbReference type="Proteomes" id="UP001319803">
    <property type="component" value="Chromosome"/>
</dbReference>
<protein>
    <recommendedName>
        <fullName evidence="2">CAAX prenyl protease 2/Lysostaphin resistance protein A-like domain-containing protein</fullName>
    </recommendedName>
</protein>
<feature type="transmembrane region" description="Helical" evidence="1">
    <location>
        <begin position="124"/>
        <end position="146"/>
    </location>
</feature>
<keyword evidence="1" id="KW-0472">Membrane</keyword>
<keyword evidence="1" id="KW-0812">Transmembrane</keyword>
<keyword evidence="4" id="KW-1185">Reference proteome</keyword>
<proteinExistence type="predicted"/>
<dbReference type="InterPro" id="IPR003675">
    <property type="entry name" value="Rce1/LyrA-like_dom"/>
</dbReference>
<dbReference type="RefSeq" id="WP_229637315.1">
    <property type="nucleotide sequence ID" value="NZ_AP024987.1"/>
</dbReference>
<feature type="transmembrane region" description="Helical" evidence="1">
    <location>
        <begin position="251"/>
        <end position="268"/>
    </location>
</feature>
<evidence type="ECO:0000256" key="1">
    <source>
        <dbReference type="SAM" id="Phobius"/>
    </source>
</evidence>
<keyword evidence="1" id="KW-1133">Transmembrane helix</keyword>
<feature type="transmembrane region" description="Helical" evidence="1">
    <location>
        <begin position="45"/>
        <end position="65"/>
    </location>
</feature>
<dbReference type="Pfam" id="PF02517">
    <property type="entry name" value="Rce1-like"/>
    <property type="match status" value="1"/>
</dbReference>
<feature type="transmembrane region" description="Helical" evidence="1">
    <location>
        <begin position="91"/>
        <end position="118"/>
    </location>
</feature>
<feature type="transmembrane region" description="Helical" evidence="1">
    <location>
        <begin position="20"/>
        <end position="39"/>
    </location>
</feature>
<accession>A0ABM7UBS8</accession>
<dbReference type="PANTHER" id="PTHR43592:SF20">
    <property type="entry name" value="ALPHA_BETA-HYDROLASES SUPERFAMILY PROTEIN"/>
    <property type="match status" value="1"/>
</dbReference>
<name>A0ABM7UBS8_9CHRO</name>
<dbReference type="EMBL" id="AP024987">
    <property type="protein sequence ID" value="BDA39208.1"/>
    <property type="molecule type" value="Genomic_DNA"/>
</dbReference>
<organism evidence="3 4">
    <name type="scientific">cyanobacterium endosymbiont of Braarudosphaera bigelowii</name>
    <dbReference type="NCBI Taxonomy" id="1285375"/>
    <lineage>
        <taxon>Bacteria</taxon>
        <taxon>Bacillati</taxon>
        <taxon>Cyanobacteriota</taxon>
        <taxon>Cyanophyceae</taxon>
        <taxon>Oscillatoriophycideae</taxon>
        <taxon>Chroococcales</taxon>
        <taxon>Aphanothecaceae</taxon>
        <taxon>Candidatus Atelocyanobacterium</taxon>
        <taxon>Candidatus Atelocyanobacterium thalassae</taxon>
    </lineage>
</organism>
<feature type="transmembrane region" description="Helical" evidence="1">
    <location>
        <begin position="213"/>
        <end position="231"/>
    </location>
</feature>
<evidence type="ECO:0000313" key="4">
    <source>
        <dbReference type="Proteomes" id="UP001319803"/>
    </source>
</evidence>
<reference evidence="3 4" key="1">
    <citation type="submission" date="2021-08" db="EMBL/GenBank/DDBJ databases">
        <title>Endosymbiont genome of Braarudosphaera bigelowii.</title>
        <authorList>
            <person name="Suzuki S."/>
            <person name="Ishida K."/>
        </authorList>
    </citation>
    <scope>NUCLEOTIDE SEQUENCE [LARGE SCALE GENOMIC DNA]</scope>
    <source>
        <strain evidence="3">CPSB-1</strain>
    </source>
</reference>
<dbReference type="PANTHER" id="PTHR43592">
    <property type="entry name" value="CAAX AMINO TERMINAL PROTEASE"/>
    <property type="match status" value="1"/>
</dbReference>
<feature type="transmembrane region" description="Helical" evidence="1">
    <location>
        <begin position="183"/>
        <end position="201"/>
    </location>
</feature>
<sequence>MKFNYSIVSNYPAPLRLGVFIVLLLFLWLPTAIPSFFLFKYDLNLRTIITMGLLYINFIILLFFWNSKVHKVNNWWKLYGLIFTKKNVVELFNGLTVGIFFTFGLFIVEMILGWVVFIRPSQNLFLLVLEGLLSAFGIAFAEELFFRGWLLEELRINYSYRAILISNSLIFATLHFLKPLQEIIRTFPQFPALFLLGIILVEAKTIHNNRLGICIGIHGGLVWGYYILNVGKIIKYTDKASSIFTGIDNNPIAGIMGIIGLLALFFLMKYKKQY</sequence>
<evidence type="ECO:0000313" key="3">
    <source>
        <dbReference type="EMBL" id="BDA39208.1"/>
    </source>
</evidence>